<dbReference type="SMART" id="SM00409">
    <property type="entry name" value="IG"/>
    <property type="match status" value="1"/>
</dbReference>
<protein>
    <submittedName>
        <fullName evidence="4">Uncharacterized protein</fullName>
    </submittedName>
</protein>
<reference evidence="4" key="1">
    <citation type="submission" date="2025-08" db="UniProtKB">
        <authorList>
            <consortium name="Ensembl"/>
        </authorList>
    </citation>
    <scope>IDENTIFICATION</scope>
</reference>
<dbReference type="SUPFAM" id="SSF49899">
    <property type="entry name" value="Concanavalin A-like lectins/glucanases"/>
    <property type="match status" value="1"/>
</dbReference>
<dbReference type="PANTHER" id="PTHR24103">
    <property type="entry name" value="E3 UBIQUITIN-PROTEIN LIGASE TRIM"/>
    <property type="match status" value="1"/>
</dbReference>
<dbReference type="InterPro" id="IPR050143">
    <property type="entry name" value="TRIM/RBCC"/>
</dbReference>
<dbReference type="InterPro" id="IPR007110">
    <property type="entry name" value="Ig-like_dom"/>
</dbReference>
<dbReference type="SMART" id="SM00406">
    <property type="entry name" value="IGv"/>
    <property type="match status" value="1"/>
</dbReference>
<name>A0A8C5U4T0_9PASS</name>
<reference evidence="4" key="2">
    <citation type="submission" date="2025-09" db="UniProtKB">
        <authorList>
            <consortium name="Ensembl"/>
        </authorList>
    </citation>
    <scope>IDENTIFICATION</scope>
</reference>
<dbReference type="FunFam" id="2.60.120.920:FF:000004">
    <property type="entry name" value="Butyrophilin subfamily 1 member A1"/>
    <property type="match status" value="1"/>
</dbReference>
<sequence length="373" mass="40464">YLSQSSLFSLTLVSTENLKPTSLQNVLGIVGQDTILPCTISSTESLENPQVQWGKITDGHTENIYTYMGQSGGESVQKYRGRTSVPGDGFATGNVSLTLKNVLPADEGIYSCTVISREWKGAEGTEGKGSEITACVLCSSWPDLTIAECVTLDADTAHPRLELFVDETGVRDSGVIRCVPNNEKRFDSHLIVLAKQGYTSGKHYWEVDAGKRKSWAVGIALESVTRKGPFTLSPQNGFWVIGLADGGHYWAYTDPRTRLNISGGLNVIGIFLDIPGKQVTFYDVCDGETVYIFSIASCSSQKGKFIPLFSTGPAVQNPDKGLHSLSGELIPGLGHLQSDKVFPDVQREAVVFQCLPWPRVLSLAPLGRASHRC</sequence>
<dbReference type="InterPro" id="IPR013783">
    <property type="entry name" value="Ig-like_fold"/>
</dbReference>
<dbReference type="Pfam" id="PF07686">
    <property type="entry name" value="V-set"/>
    <property type="match status" value="1"/>
</dbReference>
<dbReference type="Ensembl" id="ENSMCST00000017284.1">
    <property type="protein sequence ID" value="ENSMCSP00000016856.1"/>
    <property type="gene ID" value="ENSMCSG00000011828.1"/>
</dbReference>
<dbReference type="Pfam" id="PF00622">
    <property type="entry name" value="SPRY"/>
    <property type="match status" value="1"/>
</dbReference>
<dbReference type="Proteomes" id="UP000694560">
    <property type="component" value="Unplaced"/>
</dbReference>
<dbReference type="SMART" id="SM00589">
    <property type="entry name" value="PRY"/>
    <property type="match status" value="1"/>
</dbReference>
<dbReference type="InterPro" id="IPR013106">
    <property type="entry name" value="Ig_V-set"/>
</dbReference>
<dbReference type="AlphaFoldDB" id="A0A8C5U4T0"/>
<dbReference type="InterPro" id="IPR003877">
    <property type="entry name" value="SPRY_dom"/>
</dbReference>
<dbReference type="InterPro" id="IPR003599">
    <property type="entry name" value="Ig_sub"/>
</dbReference>
<feature type="domain" description="Ig-like" evidence="3">
    <location>
        <begin position="20"/>
        <end position="133"/>
    </location>
</feature>
<dbReference type="InterPro" id="IPR001870">
    <property type="entry name" value="B30.2/SPRY"/>
</dbReference>
<evidence type="ECO:0000313" key="5">
    <source>
        <dbReference type="Proteomes" id="UP000694560"/>
    </source>
</evidence>
<dbReference type="Pfam" id="PF13765">
    <property type="entry name" value="PRY"/>
    <property type="match status" value="1"/>
</dbReference>
<dbReference type="PROSITE" id="PS50188">
    <property type="entry name" value="B302_SPRY"/>
    <property type="match status" value="1"/>
</dbReference>
<dbReference type="InterPro" id="IPR003879">
    <property type="entry name" value="Butyrophylin_SPRY"/>
</dbReference>
<dbReference type="Gene3D" id="2.60.40.10">
    <property type="entry name" value="Immunoglobulins"/>
    <property type="match status" value="1"/>
</dbReference>
<dbReference type="InterPro" id="IPR006574">
    <property type="entry name" value="PRY"/>
</dbReference>
<organism evidence="4 5">
    <name type="scientific">Malurus cyaneus samueli</name>
    <dbReference type="NCBI Taxonomy" id="2593467"/>
    <lineage>
        <taxon>Eukaryota</taxon>
        <taxon>Metazoa</taxon>
        <taxon>Chordata</taxon>
        <taxon>Craniata</taxon>
        <taxon>Vertebrata</taxon>
        <taxon>Euteleostomi</taxon>
        <taxon>Archelosauria</taxon>
        <taxon>Archosauria</taxon>
        <taxon>Dinosauria</taxon>
        <taxon>Saurischia</taxon>
        <taxon>Theropoda</taxon>
        <taxon>Coelurosauria</taxon>
        <taxon>Aves</taxon>
        <taxon>Neognathae</taxon>
        <taxon>Neoaves</taxon>
        <taxon>Telluraves</taxon>
        <taxon>Australaves</taxon>
        <taxon>Passeriformes</taxon>
        <taxon>Meliphagoidea</taxon>
        <taxon>Maluridae</taxon>
        <taxon>Malurus</taxon>
    </lineage>
</organism>
<feature type="domain" description="B30.2/SPRY" evidence="2">
    <location>
        <begin position="129"/>
        <end position="331"/>
    </location>
</feature>
<dbReference type="SMART" id="SM00449">
    <property type="entry name" value="SPRY"/>
    <property type="match status" value="1"/>
</dbReference>
<evidence type="ECO:0000313" key="4">
    <source>
        <dbReference type="Ensembl" id="ENSMCSP00000016856.1"/>
    </source>
</evidence>
<accession>A0A8C5U4T0</accession>
<dbReference type="InterPro" id="IPR043136">
    <property type="entry name" value="B30.2/SPRY_sf"/>
</dbReference>
<evidence type="ECO:0000259" key="3">
    <source>
        <dbReference type="PROSITE" id="PS50835"/>
    </source>
</evidence>
<comment type="similarity">
    <text evidence="1">Belongs to the immunoglobulin superfamily. BTN/MOG family.</text>
</comment>
<dbReference type="CDD" id="cd13733">
    <property type="entry name" value="SPRY_PRY_C-I_1"/>
    <property type="match status" value="1"/>
</dbReference>
<dbReference type="PROSITE" id="PS50835">
    <property type="entry name" value="IG_LIKE"/>
    <property type="match status" value="1"/>
</dbReference>
<dbReference type="Gene3D" id="2.60.120.920">
    <property type="match status" value="1"/>
</dbReference>
<dbReference type="SUPFAM" id="SSF48726">
    <property type="entry name" value="Immunoglobulin"/>
    <property type="match status" value="1"/>
</dbReference>
<dbReference type="InterPro" id="IPR013320">
    <property type="entry name" value="ConA-like_dom_sf"/>
</dbReference>
<evidence type="ECO:0000259" key="2">
    <source>
        <dbReference type="PROSITE" id="PS50188"/>
    </source>
</evidence>
<evidence type="ECO:0000256" key="1">
    <source>
        <dbReference type="ARBA" id="ARBA00007591"/>
    </source>
</evidence>
<keyword evidence="5" id="KW-1185">Reference proteome</keyword>
<proteinExistence type="inferred from homology"/>
<dbReference type="InterPro" id="IPR036179">
    <property type="entry name" value="Ig-like_dom_sf"/>
</dbReference>
<dbReference type="PRINTS" id="PR01407">
    <property type="entry name" value="BUTYPHLNCDUF"/>
</dbReference>